<accession>A0A6J3Q1B3</accession>
<dbReference type="RefSeq" id="XP_033696078.1">
    <property type="nucleotide sequence ID" value="XM_033840187.1"/>
</dbReference>
<dbReference type="RefSeq" id="XP_033696079.1">
    <property type="nucleotide sequence ID" value="XM_033840188.1"/>
</dbReference>
<evidence type="ECO:0000256" key="1">
    <source>
        <dbReference type="SAM" id="MobiDB-lite"/>
    </source>
</evidence>
<organism evidence="2 3">
    <name type="scientific">Tursiops truncatus</name>
    <name type="common">Atlantic bottle-nosed dolphin</name>
    <name type="synonym">Delphinus truncatus</name>
    <dbReference type="NCBI Taxonomy" id="9739"/>
    <lineage>
        <taxon>Eukaryota</taxon>
        <taxon>Metazoa</taxon>
        <taxon>Chordata</taxon>
        <taxon>Craniata</taxon>
        <taxon>Vertebrata</taxon>
        <taxon>Euteleostomi</taxon>
        <taxon>Mammalia</taxon>
        <taxon>Eutheria</taxon>
        <taxon>Laurasiatheria</taxon>
        <taxon>Artiodactyla</taxon>
        <taxon>Whippomorpha</taxon>
        <taxon>Cetacea</taxon>
        <taxon>Odontoceti</taxon>
        <taxon>Delphinidae</taxon>
        <taxon>Tursiops</taxon>
    </lineage>
</organism>
<reference evidence="3 4" key="1">
    <citation type="submission" date="2025-04" db="UniProtKB">
        <authorList>
            <consortium name="RefSeq"/>
        </authorList>
    </citation>
    <scope>IDENTIFICATION</scope>
    <source>
        <tissue evidence="3 4">Spleen</tissue>
    </source>
</reference>
<feature type="region of interest" description="Disordered" evidence="1">
    <location>
        <begin position="299"/>
        <end position="318"/>
    </location>
</feature>
<name>A0A6J3Q1B3_TURTR</name>
<evidence type="ECO:0000313" key="2">
    <source>
        <dbReference type="Proteomes" id="UP000245320"/>
    </source>
</evidence>
<evidence type="ECO:0000313" key="3">
    <source>
        <dbReference type="RefSeq" id="XP_033696077.1"/>
    </source>
</evidence>
<evidence type="ECO:0000313" key="5">
    <source>
        <dbReference type="RefSeq" id="XP_033696079.1"/>
    </source>
</evidence>
<gene>
    <name evidence="3 4 5" type="primary">LOC117308168</name>
</gene>
<evidence type="ECO:0000313" key="4">
    <source>
        <dbReference type="RefSeq" id="XP_033696078.1"/>
    </source>
</evidence>
<proteinExistence type="predicted"/>
<dbReference type="AlphaFoldDB" id="A0A6J3Q1B3"/>
<dbReference type="Proteomes" id="UP000245320">
    <property type="component" value="Chromosome 15"/>
</dbReference>
<keyword evidence="2" id="KW-1185">Reference proteome</keyword>
<protein>
    <submittedName>
        <fullName evidence="3 4">Uncharacterized protein LOC117308168</fullName>
    </submittedName>
</protein>
<dbReference type="RefSeq" id="XP_033696077.1">
    <property type="nucleotide sequence ID" value="XM_033840186.1"/>
</dbReference>
<sequence>MWGPPSPSRAHCDVSWPQPCPSLLGSFPSPHPTPCPKICVLTGASWVVPCEAPGGSQGGWHWKPWASLSQPTLLTSSHPKGSLPTWSLRLSAVPGFSICTHLTLPSVSSPGRPSGAQQGTEAFPVCPEPCASLWSRRQAPSSRRVEATACLPPSSSRTRCWEGIGVISAPCAESASIASLLPRPGPGPPPTASWPLCALPRRGDLHADTRSRFMGRVWGQMWKRSGGSEWTREEACGGGLPANSYSSFPPEPRRRPLGGCCPSTSLSSAKGVSVVAPGLRGLAPGAECCLSTVPRTPENGVGSAGNPLDPGQGRARHRASGNAGLRLASGWTSSRGPAAPAICLHPQLQVGGTSVPGRCYLATLALLGNQMGTVWRGMQEGAAGSCGEACEDLLHPWGGALEGLQGAQVQTGSSDVLGCRDGGRREPSSALWCRAWERQNGVRPGWGSQAGVGIRSLWWPRQRAQWGEPSVLPSCLHHLPSTPSWE</sequence>